<dbReference type="EMBL" id="ADLD01000008">
    <property type="protein sequence ID" value="EHB92916.1"/>
    <property type="molecule type" value="Genomic_DNA"/>
</dbReference>
<evidence type="ECO:0000313" key="2">
    <source>
        <dbReference type="EMBL" id="EHB92916.1"/>
    </source>
</evidence>
<dbReference type="GeneID" id="92816359"/>
<accession>G5H6R9</accession>
<comment type="caution">
    <text evidence="2">The sequence shown here is derived from an EMBL/GenBank/DDBJ whole genome shotgun (WGS) entry which is preliminary data.</text>
</comment>
<evidence type="ECO:0000313" key="3">
    <source>
        <dbReference type="Proteomes" id="UP000006008"/>
    </source>
</evidence>
<name>G5H6R9_9BACT</name>
<dbReference type="PATRIC" id="fig|742725.3.peg.684"/>
<evidence type="ECO:0008006" key="4">
    <source>
        <dbReference type="Google" id="ProtNLM"/>
    </source>
</evidence>
<organism evidence="2 3">
    <name type="scientific">Alistipes indistinctus YIT 12060</name>
    <dbReference type="NCBI Taxonomy" id="742725"/>
    <lineage>
        <taxon>Bacteria</taxon>
        <taxon>Pseudomonadati</taxon>
        <taxon>Bacteroidota</taxon>
        <taxon>Bacteroidia</taxon>
        <taxon>Bacteroidales</taxon>
        <taxon>Rikenellaceae</taxon>
        <taxon>Alistipes</taxon>
    </lineage>
</organism>
<dbReference type="RefSeq" id="WP_009133435.1">
    <property type="nucleotide sequence ID" value="NZ_CP102250.1"/>
</dbReference>
<sequence length="218" mass="24131">MARKSLFPFLMAAALAGGYMPGYTQSTGETAGAVHPAILPEDSARAIRRQPPTVEQQAERISRQMQRRLVLDNKQYAKVYKLNLKYLKKLEDSATGWKTSPDRPEGFGGRMGGPHGSGGPGGMGHRDGMPRPGGKDRPGGPGAGRPPMGDKSQMKEKRPHGISFAGLSEQDQAKREKQFRKILSGRQYAEWLKMESERAGKAFHERFRPDFRSGQQRP</sequence>
<feature type="region of interest" description="Disordered" evidence="1">
    <location>
        <begin position="94"/>
        <end position="178"/>
    </location>
</feature>
<dbReference type="Proteomes" id="UP000006008">
    <property type="component" value="Unassembled WGS sequence"/>
</dbReference>
<evidence type="ECO:0000256" key="1">
    <source>
        <dbReference type="SAM" id="MobiDB-lite"/>
    </source>
</evidence>
<dbReference type="AlphaFoldDB" id="G5H6R9"/>
<proteinExistence type="predicted"/>
<protein>
    <recommendedName>
        <fullName evidence="4">DUF4890 domain-containing protein</fullName>
    </recommendedName>
</protein>
<reference evidence="2 3" key="1">
    <citation type="submission" date="2011-08" db="EMBL/GenBank/DDBJ databases">
        <title>The Genome Sequence of Alistipes indistinctus YIT 12060.</title>
        <authorList>
            <consortium name="The Broad Institute Genome Sequencing Platform"/>
            <person name="Earl A."/>
            <person name="Ward D."/>
            <person name="Feldgarden M."/>
            <person name="Gevers D."/>
            <person name="Morotomi M."/>
            <person name="Young S.K."/>
            <person name="Zeng Q."/>
            <person name="Gargeya S."/>
            <person name="Fitzgerald M."/>
            <person name="Haas B."/>
            <person name="Abouelleil A."/>
            <person name="Alvarado L."/>
            <person name="Arachchi H.M."/>
            <person name="Berlin A."/>
            <person name="Brown A."/>
            <person name="Chapman S.B."/>
            <person name="Chen Z."/>
            <person name="Dunbar C."/>
            <person name="Freedman E."/>
            <person name="Gearin G."/>
            <person name="Gellesch M."/>
            <person name="Goldberg J."/>
            <person name="Griggs A."/>
            <person name="Gujja S."/>
            <person name="Heiman D."/>
            <person name="Howarth C."/>
            <person name="Larson L."/>
            <person name="Lui A."/>
            <person name="MacDonald P.J.P."/>
            <person name="Montmayeur A."/>
            <person name="Murphy C."/>
            <person name="Neiman D."/>
            <person name="Pearson M."/>
            <person name="Priest M."/>
            <person name="Roberts A."/>
            <person name="Saif S."/>
            <person name="Shea T."/>
            <person name="Shenoy N."/>
            <person name="Sisk P."/>
            <person name="Stolte C."/>
            <person name="Sykes S."/>
            <person name="Wortman J."/>
            <person name="Nusbaum C."/>
            <person name="Birren B."/>
        </authorList>
    </citation>
    <scope>NUCLEOTIDE SEQUENCE [LARGE SCALE GENOMIC DNA]</scope>
    <source>
        <strain evidence="2 3">YIT 12060</strain>
    </source>
</reference>
<dbReference type="HOGENOM" id="CLU_1264709_0_0_10"/>
<keyword evidence="3" id="KW-1185">Reference proteome</keyword>
<gene>
    <name evidence="2" type="ORF">HMPREF9450_00629</name>
</gene>
<dbReference type="STRING" id="742725.HMPREF9450_00629"/>
<feature type="compositionally biased region" description="Basic and acidic residues" evidence="1">
    <location>
        <begin position="124"/>
        <end position="138"/>
    </location>
</feature>
<feature type="compositionally biased region" description="Gly residues" evidence="1">
    <location>
        <begin position="106"/>
        <end position="123"/>
    </location>
</feature>